<evidence type="ECO:0000259" key="4">
    <source>
        <dbReference type="PROSITE" id="PS50042"/>
    </source>
</evidence>
<keyword evidence="2" id="KW-0238">DNA-binding</keyword>
<evidence type="ECO:0000256" key="3">
    <source>
        <dbReference type="ARBA" id="ARBA00023163"/>
    </source>
</evidence>
<dbReference type="PANTHER" id="PTHR24567:SF68">
    <property type="entry name" value="DNA-BINDING TRANSCRIPTIONAL DUAL REGULATOR CRP"/>
    <property type="match status" value="1"/>
</dbReference>
<accession>A0ABS0J195</accession>
<comment type="caution">
    <text evidence="5">The sequence shown here is derived from an EMBL/GenBank/DDBJ whole genome shotgun (WGS) entry which is preliminary data.</text>
</comment>
<evidence type="ECO:0000313" key="6">
    <source>
        <dbReference type="Proteomes" id="UP001194469"/>
    </source>
</evidence>
<dbReference type="Gene3D" id="2.60.120.10">
    <property type="entry name" value="Jelly Rolls"/>
    <property type="match status" value="1"/>
</dbReference>
<dbReference type="InterPro" id="IPR012318">
    <property type="entry name" value="HTH_CRP"/>
</dbReference>
<dbReference type="PROSITE" id="PS50042">
    <property type="entry name" value="CNMP_BINDING_3"/>
    <property type="match status" value="1"/>
</dbReference>
<keyword evidence="6" id="KW-1185">Reference proteome</keyword>
<dbReference type="InterPro" id="IPR014710">
    <property type="entry name" value="RmlC-like_jellyroll"/>
</dbReference>
<dbReference type="InterPro" id="IPR018490">
    <property type="entry name" value="cNMP-bd_dom_sf"/>
</dbReference>
<evidence type="ECO:0000256" key="1">
    <source>
        <dbReference type="ARBA" id="ARBA00023015"/>
    </source>
</evidence>
<keyword evidence="3" id="KW-0804">Transcription</keyword>
<dbReference type="PANTHER" id="PTHR24567">
    <property type="entry name" value="CRP FAMILY TRANSCRIPTIONAL REGULATORY PROTEIN"/>
    <property type="match status" value="1"/>
</dbReference>
<dbReference type="CDD" id="cd00038">
    <property type="entry name" value="CAP_ED"/>
    <property type="match status" value="1"/>
</dbReference>
<keyword evidence="1" id="KW-0805">Transcription regulation</keyword>
<organism evidence="5 6">
    <name type="scientific">Nitratidesulfovibrio oxamicus</name>
    <dbReference type="NCBI Taxonomy" id="32016"/>
    <lineage>
        <taxon>Bacteria</taxon>
        <taxon>Pseudomonadati</taxon>
        <taxon>Thermodesulfobacteriota</taxon>
        <taxon>Desulfovibrionia</taxon>
        <taxon>Desulfovibrionales</taxon>
        <taxon>Desulfovibrionaceae</taxon>
        <taxon>Nitratidesulfovibrio</taxon>
    </lineage>
</organism>
<dbReference type="EMBL" id="VRYY01000034">
    <property type="protein sequence ID" value="MBG3875776.1"/>
    <property type="molecule type" value="Genomic_DNA"/>
</dbReference>
<dbReference type="Proteomes" id="UP001194469">
    <property type="component" value="Unassembled WGS sequence"/>
</dbReference>
<evidence type="ECO:0000313" key="5">
    <source>
        <dbReference type="EMBL" id="MBG3875776.1"/>
    </source>
</evidence>
<dbReference type="InterPro" id="IPR000595">
    <property type="entry name" value="cNMP-bd_dom"/>
</dbReference>
<protein>
    <submittedName>
        <fullName evidence="5">Crp/Fnr family transcriptional regulator</fullName>
    </submittedName>
</protein>
<name>A0ABS0J195_9BACT</name>
<feature type="domain" description="Cyclic nucleotide-binding" evidence="4">
    <location>
        <begin position="30"/>
        <end position="131"/>
    </location>
</feature>
<dbReference type="SUPFAM" id="SSF51206">
    <property type="entry name" value="cAMP-binding domain-like"/>
    <property type="match status" value="1"/>
</dbReference>
<proteinExistence type="predicted"/>
<dbReference type="RefSeq" id="WP_012612830.1">
    <property type="nucleotide sequence ID" value="NZ_VRYY01000034.1"/>
</dbReference>
<gene>
    <name evidence="5" type="ORF">FVW20_01730</name>
</gene>
<evidence type="ECO:0000256" key="2">
    <source>
        <dbReference type="ARBA" id="ARBA00023125"/>
    </source>
</evidence>
<dbReference type="Pfam" id="PF00027">
    <property type="entry name" value="cNMP_binding"/>
    <property type="match status" value="1"/>
</dbReference>
<dbReference type="InterPro" id="IPR050397">
    <property type="entry name" value="Env_Response_Regulators"/>
</dbReference>
<dbReference type="SUPFAM" id="SSF46785">
    <property type="entry name" value="Winged helix' DNA-binding domain"/>
    <property type="match status" value="1"/>
</dbReference>
<dbReference type="InterPro" id="IPR036390">
    <property type="entry name" value="WH_DNA-bd_sf"/>
</dbReference>
<sequence length="229" mass="26227">MERNWHLWTEDFFADLPDERAAFLALSRRREFSKNDMVFFEEDSGDSCFYVEQGIVRIFRIAPSGKEPIFFLRRRGEMFGLAEVLDSVPRKANAQALTPCVLREAGRDEFEKFLSDNFGAARRVIATLGGRVRYLGEQVGNLMTCDVGTRLAKLLVYMAYEVLGDEAAWHEPAVIPVRLTQEQMAAMTGSCQQTVSDFLREMQDEGLVRVTRREVVVLHPLRLLERAEL</sequence>
<dbReference type="Pfam" id="PF13545">
    <property type="entry name" value="HTH_Crp_2"/>
    <property type="match status" value="1"/>
</dbReference>
<dbReference type="SMART" id="SM00100">
    <property type="entry name" value="cNMP"/>
    <property type="match status" value="1"/>
</dbReference>
<reference evidence="5 6" key="1">
    <citation type="submission" date="2019-08" db="EMBL/GenBank/DDBJ databases">
        <authorList>
            <person name="Luo N."/>
        </authorList>
    </citation>
    <scope>NUCLEOTIDE SEQUENCE [LARGE SCALE GENOMIC DNA]</scope>
    <source>
        <strain evidence="5 6">NCIMB 9442</strain>
    </source>
</reference>
<dbReference type="SMART" id="SM00419">
    <property type="entry name" value="HTH_CRP"/>
    <property type="match status" value="1"/>
</dbReference>